<name>A0ABR4B8R6_9LECA</name>
<dbReference type="EMBL" id="JBHFEH010000017">
    <property type="protein sequence ID" value="KAL2054015.1"/>
    <property type="molecule type" value="Genomic_DNA"/>
</dbReference>
<accession>A0ABR4B8R6</accession>
<proteinExistence type="predicted"/>
<dbReference type="Proteomes" id="UP001590951">
    <property type="component" value="Unassembled WGS sequence"/>
</dbReference>
<organism evidence="1 2">
    <name type="scientific">Lepraria finkii</name>
    <dbReference type="NCBI Taxonomy" id="1340010"/>
    <lineage>
        <taxon>Eukaryota</taxon>
        <taxon>Fungi</taxon>
        <taxon>Dikarya</taxon>
        <taxon>Ascomycota</taxon>
        <taxon>Pezizomycotina</taxon>
        <taxon>Lecanoromycetes</taxon>
        <taxon>OSLEUM clade</taxon>
        <taxon>Lecanoromycetidae</taxon>
        <taxon>Lecanorales</taxon>
        <taxon>Lecanorineae</taxon>
        <taxon>Stereocaulaceae</taxon>
        <taxon>Lepraria</taxon>
    </lineage>
</organism>
<keyword evidence="2" id="KW-1185">Reference proteome</keyword>
<reference evidence="1 2" key="1">
    <citation type="submission" date="2024-09" db="EMBL/GenBank/DDBJ databases">
        <title>Rethinking Asexuality: The Enigmatic Case of Functional Sexual Genes in Lepraria (Stereocaulaceae).</title>
        <authorList>
            <person name="Doellman M."/>
            <person name="Sun Y."/>
            <person name="Barcenas-Pena A."/>
            <person name="Lumbsch H.T."/>
            <person name="Grewe F."/>
        </authorList>
    </citation>
    <scope>NUCLEOTIDE SEQUENCE [LARGE SCALE GENOMIC DNA]</scope>
    <source>
        <strain evidence="1 2">Grewe 0041</strain>
    </source>
</reference>
<evidence type="ECO:0000313" key="2">
    <source>
        <dbReference type="Proteomes" id="UP001590951"/>
    </source>
</evidence>
<evidence type="ECO:0000313" key="1">
    <source>
        <dbReference type="EMBL" id="KAL2054015.1"/>
    </source>
</evidence>
<sequence>MINAPLLPMVLVGDSLPESERTEHCSTLYWLEGDRFACESNDMQVDAILLGNLKVYCLPTIRIHCNLGAVLFWENAGLILNQTNGNTDEYRRVGFWEKSTIECTLQDFYDHLVPWVVTVALRIAPSTTGLSKRLGLL</sequence>
<comment type="caution">
    <text evidence="1">The sequence shown here is derived from an EMBL/GenBank/DDBJ whole genome shotgun (WGS) entry which is preliminary data.</text>
</comment>
<protein>
    <submittedName>
        <fullName evidence="1">Uncharacterized protein</fullName>
    </submittedName>
</protein>
<gene>
    <name evidence="1" type="ORF">ABVK25_005554</name>
</gene>